<dbReference type="SMART" id="SM00849">
    <property type="entry name" value="Lactamase_B"/>
    <property type="match status" value="1"/>
</dbReference>
<dbReference type="RefSeq" id="WP_123165236.1">
    <property type="nucleotide sequence ID" value="NZ_RIAX01000005.1"/>
</dbReference>
<comment type="caution">
    <text evidence="2">The sequence shown here is derived from an EMBL/GenBank/DDBJ whole genome shotgun (WGS) entry which is preliminary data.</text>
</comment>
<proteinExistence type="predicted"/>
<dbReference type="SUPFAM" id="SSF56281">
    <property type="entry name" value="Metallo-hydrolase/oxidoreductase"/>
    <property type="match status" value="1"/>
</dbReference>
<dbReference type="GO" id="GO:0016787">
    <property type="term" value="F:hydrolase activity"/>
    <property type="evidence" value="ECO:0007669"/>
    <property type="project" value="UniProtKB-KW"/>
</dbReference>
<reference evidence="2 3" key="1">
    <citation type="journal article" date="2018" name="Int. J. Syst. Evol. Microbiol.">
        <title>Planococcus salinus sp. nov., a moderately halophilic bacterium isolated from a saline-alkali soil.</title>
        <authorList>
            <person name="Gan L."/>
        </authorList>
    </citation>
    <scope>NUCLEOTIDE SEQUENCE [LARGE SCALE GENOMIC DNA]</scope>
    <source>
        <strain evidence="2 3">LCB217</strain>
    </source>
</reference>
<organism evidence="2 3">
    <name type="scientific">Planococcus salinus</name>
    <dbReference type="NCBI Taxonomy" id="1848460"/>
    <lineage>
        <taxon>Bacteria</taxon>
        <taxon>Bacillati</taxon>
        <taxon>Bacillota</taxon>
        <taxon>Bacilli</taxon>
        <taxon>Bacillales</taxon>
        <taxon>Caryophanaceae</taxon>
        <taxon>Planococcus</taxon>
    </lineage>
</organism>
<gene>
    <name evidence="2" type="ORF">EEX84_08660</name>
</gene>
<sequence length="241" mass="26207">MRVKKVGDLYQLTFMPRFFPVSCYLLERKDELVLIDAALPYSTKAILQTAAKIGKPITNLILTHAHSDHIGALDDLKAAIPGLNVSISARDSLLLKGDASLQPGEPDSPIRGGVPKKIKTKPDFLLEEGDRIGSLEVIFTPGHTPGSISLYDVHSQFLIAGDAFHTRGGMAVSGTLKLLFPFPALATWNKQSALESAVKLRNLHPKLLAVGHGRMVADPLEAMDKAIWKGEKKLESVKTLE</sequence>
<evidence type="ECO:0000259" key="1">
    <source>
        <dbReference type="SMART" id="SM00849"/>
    </source>
</evidence>
<dbReference type="AlphaFoldDB" id="A0A3M8P789"/>
<protein>
    <submittedName>
        <fullName evidence="2">MBL fold metallo-hydrolase</fullName>
    </submittedName>
</protein>
<dbReference type="InterPro" id="IPR001279">
    <property type="entry name" value="Metallo-B-lactamas"/>
</dbReference>
<keyword evidence="2" id="KW-0378">Hydrolase</keyword>
<dbReference type="InterPro" id="IPR050855">
    <property type="entry name" value="NDM-1-like"/>
</dbReference>
<dbReference type="Proteomes" id="UP000275473">
    <property type="component" value="Unassembled WGS sequence"/>
</dbReference>
<name>A0A3M8P789_9BACL</name>
<dbReference type="PANTHER" id="PTHR42951:SF9">
    <property type="entry name" value="METAL-DEPENDENT HYDROLASE"/>
    <property type="match status" value="1"/>
</dbReference>
<dbReference type="InterPro" id="IPR036866">
    <property type="entry name" value="RibonucZ/Hydroxyglut_hydro"/>
</dbReference>
<dbReference type="OrthoDB" id="9802248at2"/>
<dbReference type="Pfam" id="PF00753">
    <property type="entry name" value="Lactamase_B"/>
    <property type="match status" value="1"/>
</dbReference>
<dbReference type="EMBL" id="RIAX01000005">
    <property type="protein sequence ID" value="RNF39536.1"/>
    <property type="molecule type" value="Genomic_DNA"/>
</dbReference>
<dbReference type="PANTHER" id="PTHR42951">
    <property type="entry name" value="METALLO-BETA-LACTAMASE DOMAIN-CONTAINING"/>
    <property type="match status" value="1"/>
</dbReference>
<accession>A0A3M8P789</accession>
<evidence type="ECO:0000313" key="2">
    <source>
        <dbReference type="EMBL" id="RNF39536.1"/>
    </source>
</evidence>
<dbReference type="CDD" id="cd07721">
    <property type="entry name" value="yflN-like_MBL-fold"/>
    <property type="match status" value="1"/>
</dbReference>
<dbReference type="Gene3D" id="3.60.15.10">
    <property type="entry name" value="Ribonuclease Z/Hydroxyacylglutathione hydrolase-like"/>
    <property type="match status" value="1"/>
</dbReference>
<evidence type="ECO:0000313" key="3">
    <source>
        <dbReference type="Proteomes" id="UP000275473"/>
    </source>
</evidence>
<keyword evidence="3" id="KW-1185">Reference proteome</keyword>
<feature type="domain" description="Metallo-beta-lactamase" evidence="1">
    <location>
        <begin position="20"/>
        <end position="212"/>
    </location>
</feature>